<dbReference type="FunFam" id="1.10.10.10:FF:000214">
    <property type="entry name" value="Methylated-DNA--protein-cysteine methyltransferase"/>
    <property type="match status" value="1"/>
</dbReference>
<reference evidence="11 12" key="1">
    <citation type="submission" date="2017-03" db="EMBL/GenBank/DDBJ databases">
        <title>Genome sequence of Clostridium thermoalcaliphilum DSM 7309.</title>
        <authorList>
            <person name="Poehlein A."/>
            <person name="Daniel R."/>
        </authorList>
    </citation>
    <scope>NUCLEOTIDE SEQUENCE [LARGE SCALE GENOMIC DNA]</scope>
    <source>
        <strain evidence="11 12">DSM 7309</strain>
    </source>
</reference>
<dbReference type="GO" id="GO:0006307">
    <property type="term" value="P:DNA alkylation repair"/>
    <property type="evidence" value="ECO:0007669"/>
    <property type="project" value="UniProtKB-UniRule"/>
</dbReference>
<name>A0A1V4I737_9FIRM</name>
<dbReference type="GO" id="GO:0003908">
    <property type="term" value="F:methylated-DNA-[protein]-cysteine S-methyltransferase activity"/>
    <property type="evidence" value="ECO:0007669"/>
    <property type="project" value="UniProtKB-UniRule"/>
</dbReference>
<feature type="domain" description="Methylated-DNA-[protein]-cysteine S-methyltransferase DNA binding" evidence="10">
    <location>
        <begin position="79"/>
        <end position="159"/>
    </location>
</feature>
<comment type="subcellular location">
    <subcellularLocation>
        <location evidence="9">Cytoplasm</location>
    </subcellularLocation>
</comment>
<comment type="miscellaneous">
    <text evidence="9">This enzyme catalyzes only one turnover and therefore is not strictly catalytic. According to one definition, an enzyme is a biocatalyst that acts repeatedly and over many reaction cycles.</text>
</comment>
<proteinExistence type="inferred from homology"/>
<organism evidence="11 12">
    <name type="scientific">Alkalithermobacter paradoxus</name>
    <dbReference type="NCBI Taxonomy" id="29349"/>
    <lineage>
        <taxon>Bacteria</taxon>
        <taxon>Bacillati</taxon>
        <taxon>Bacillota</taxon>
        <taxon>Clostridia</taxon>
        <taxon>Peptostreptococcales</taxon>
        <taxon>Tepidibacteraceae</taxon>
        <taxon>Alkalithermobacter</taxon>
    </lineage>
</organism>
<dbReference type="PANTHER" id="PTHR10815:SF13">
    <property type="entry name" value="METHYLATED-DNA--PROTEIN-CYSTEINE METHYLTRANSFERASE"/>
    <property type="match status" value="1"/>
</dbReference>
<dbReference type="STRING" id="29349.CLOTH_09690"/>
<evidence type="ECO:0000256" key="6">
    <source>
        <dbReference type="ARBA" id="ARBA00022763"/>
    </source>
</evidence>
<comment type="catalytic activity">
    <reaction evidence="8 9">
        <text>a 6-O-methyl-2'-deoxyguanosine in DNA + L-cysteinyl-[protein] = S-methyl-L-cysteinyl-[protein] + a 2'-deoxyguanosine in DNA</text>
        <dbReference type="Rhea" id="RHEA:24000"/>
        <dbReference type="Rhea" id="RHEA-COMP:10131"/>
        <dbReference type="Rhea" id="RHEA-COMP:10132"/>
        <dbReference type="Rhea" id="RHEA-COMP:11367"/>
        <dbReference type="Rhea" id="RHEA-COMP:11368"/>
        <dbReference type="ChEBI" id="CHEBI:29950"/>
        <dbReference type="ChEBI" id="CHEBI:82612"/>
        <dbReference type="ChEBI" id="CHEBI:85445"/>
        <dbReference type="ChEBI" id="CHEBI:85448"/>
        <dbReference type="EC" id="2.1.1.63"/>
    </reaction>
</comment>
<keyword evidence="4 9" id="KW-0489">Methyltransferase</keyword>
<accession>A0A1V4I737</accession>
<evidence type="ECO:0000256" key="2">
    <source>
        <dbReference type="ARBA" id="ARBA00008711"/>
    </source>
</evidence>
<keyword evidence="6 9" id="KW-0227">DNA damage</keyword>
<evidence type="ECO:0000256" key="4">
    <source>
        <dbReference type="ARBA" id="ARBA00022603"/>
    </source>
</evidence>
<evidence type="ECO:0000256" key="9">
    <source>
        <dbReference type="HAMAP-Rule" id="MF_00772"/>
    </source>
</evidence>
<evidence type="ECO:0000313" key="11">
    <source>
        <dbReference type="EMBL" id="OPJ55791.1"/>
    </source>
</evidence>
<dbReference type="InterPro" id="IPR001497">
    <property type="entry name" value="MethylDNA_cys_MeTrfase_AS"/>
</dbReference>
<sequence>MIYYCRFDTNIGEMCIASKGGKVIKLYLSNIDNIEDELSKIDEITYSKLENDSFVRQIRDYACGNLRKFNIDIILNGTEFQKKVWKALIEIPYGETATYKEIAYKIGCDRGYRAVGNANNKNSIPIIIPCHRVIGSNNNLVGFAGGLDMKIKLLEIEGIYIKKK</sequence>
<comment type="catalytic activity">
    <reaction evidence="1 9">
        <text>a 4-O-methyl-thymidine in DNA + L-cysteinyl-[protein] = a thymidine in DNA + S-methyl-L-cysteinyl-[protein]</text>
        <dbReference type="Rhea" id="RHEA:53428"/>
        <dbReference type="Rhea" id="RHEA-COMP:10131"/>
        <dbReference type="Rhea" id="RHEA-COMP:10132"/>
        <dbReference type="Rhea" id="RHEA-COMP:13555"/>
        <dbReference type="Rhea" id="RHEA-COMP:13556"/>
        <dbReference type="ChEBI" id="CHEBI:29950"/>
        <dbReference type="ChEBI" id="CHEBI:82612"/>
        <dbReference type="ChEBI" id="CHEBI:137386"/>
        <dbReference type="ChEBI" id="CHEBI:137387"/>
        <dbReference type="EC" id="2.1.1.63"/>
    </reaction>
</comment>
<dbReference type="GO" id="GO:0032259">
    <property type="term" value="P:methylation"/>
    <property type="evidence" value="ECO:0007669"/>
    <property type="project" value="UniProtKB-KW"/>
</dbReference>
<feature type="active site" description="Nucleophile; methyl group acceptor" evidence="9">
    <location>
        <position position="130"/>
    </location>
</feature>
<dbReference type="GO" id="GO:0005737">
    <property type="term" value="C:cytoplasm"/>
    <property type="evidence" value="ECO:0007669"/>
    <property type="project" value="UniProtKB-SubCell"/>
</dbReference>
<dbReference type="InterPro" id="IPR036388">
    <property type="entry name" value="WH-like_DNA-bd_sf"/>
</dbReference>
<evidence type="ECO:0000256" key="7">
    <source>
        <dbReference type="ARBA" id="ARBA00023204"/>
    </source>
</evidence>
<gene>
    <name evidence="11" type="primary">ogt</name>
    <name evidence="11" type="ORF">CLOTH_09690</name>
</gene>
<dbReference type="InterPro" id="IPR036631">
    <property type="entry name" value="MGMT_N_sf"/>
</dbReference>
<keyword evidence="12" id="KW-1185">Reference proteome</keyword>
<dbReference type="Gene3D" id="3.30.160.70">
    <property type="entry name" value="Methylated DNA-protein cysteine methyltransferase domain"/>
    <property type="match status" value="1"/>
</dbReference>
<dbReference type="PROSITE" id="PS00374">
    <property type="entry name" value="MGMT"/>
    <property type="match status" value="1"/>
</dbReference>
<dbReference type="InterPro" id="IPR036217">
    <property type="entry name" value="MethylDNA_cys_MeTrfase_DNAb"/>
</dbReference>
<dbReference type="CDD" id="cd06445">
    <property type="entry name" value="ATase"/>
    <property type="match status" value="1"/>
</dbReference>
<dbReference type="InterPro" id="IPR023546">
    <property type="entry name" value="MGMT"/>
</dbReference>
<dbReference type="AlphaFoldDB" id="A0A1V4I737"/>
<dbReference type="EMBL" id="MZGW01000003">
    <property type="protein sequence ID" value="OPJ55791.1"/>
    <property type="molecule type" value="Genomic_DNA"/>
</dbReference>
<dbReference type="Pfam" id="PF01035">
    <property type="entry name" value="DNA_binding_1"/>
    <property type="match status" value="1"/>
</dbReference>
<keyword evidence="7 9" id="KW-0234">DNA repair</keyword>
<dbReference type="InterPro" id="IPR014048">
    <property type="entry name" value="MethylDNA_cys_MeTrfase_DNA-bd"/>
</dbReference>
<dbReference type="HAMAP" id="MF_00772">
    <property type="entry name" value="OGT"/>
    <property type="match status" value="1"/>
</dbReference>
<dbReference type="EC" id="2.1.1.63" evidence="9"/>
<evidence type="ECO:0000256" key="8">
    <source>
        <dbReference type="ARBA" id="ARBA00049348"/>
    </source>
</evidence>
<evidence type="ECO:0000259" key="10">
    <source>
        <dbReference type="Pfam" id="PF01035"/>
    </source>
</evidence>
<dbReference type="RefSeq" id="WP_331722013.1">
    <property type="nucleotide sequence ID" value="NZ_MZGW01000003.1"/>
</dbReference>
<comment type="caution">
    <text evidence="11">The sequence shown here is derived from an EMBL/GenBank/DDBJ whole genome shotgun (WGS) entry which is preliminary data.</text>
</comment>
<keyword evidence="3 9" id="KW-0963">Cytoplasm</keyword>
<dbReference type="PANTHER" id="PTHR10815">
    <property type="entry name" value="METHYLATED-DNA--PROTEIN-CYSTEINE METHYLTRANSFERASE"/>
    <property type="match status" value="1"/>
</dbReference>
<protein>
    <recommendedName>
        <fullName evidence="9">Methylated-DNA--protein-cysteine methyltransferase</fullName>
        <ecNumber evidence="9">2.1.1.63</ecNumber>
    </recommendedName>
    <alternativeName>
        <fullName evidence="9">6-O-methylguanine-DNA methyltransferase</fullName>
        <shortName evidence="9">MGMT</shortName>
    </alternativeName>
    <alternativeName>
        <fullName evidence="9">O-6-methylguanine-DNA-alkyltransferase</fullName>
    </alternativeName>
</protein>
<dbReference type="Proteomes" id="UP000190140">
    <property type="component" value="Unassembled WGS sequence"/>
</dbReference>
<comment type="similarity">
    <text evidence="2 9">Belongs to the MGMT family.</text>
</comment>
<evidence type="ECO:0000313" key="12">
    <source>
        <dbReference type="Proteomes" id="UP000190140"/>
    </source>
</evidence>
<evidence type="ECO:0000256" key="3">
    <source>
        <dbReference type="ARBA" id="ARBA00022490"/>
    </source>
</evidence>
<dbReference type="SUPFAM" id="SSF53155">
    <property type="entry name" value="Methylated DNA-protein cysteine methyltransferase domain"/>
    <property type="match status" value="1"/>
</dbReference>
<keyword evidence="5 9" id="KW-0808">Transferase</keyword>
<dbReference type="NCBIfam" id="TIGR00589">
    <property type="entry name" value="ogt"/>
    <property type="match status" value="1"/>
</dbReference>
<dbReference type="Gene3D" id="1.10.10.10">
    <property type="entry name" value="Winged helix-like DNA-binding domain superfamily/Winged helix DNA-binding domain"/>
    <property type="match status" value="1"/>
</dbReference>
<comment type="function">
    <text evidence="9">Involved in the cellular defense against the biological effects of O6-methylguanine (O6-MeG) and O4-methylthymine (O4-MeT) in DNA. Repairs the methylated nucleobase in DNA by stoichiometrically transferring the methyl group to a cysteine residue in the enzyme. This is a suicide reaction: the enzyme is irreversibly inactivated.</text>
</comment>
<evidence type="ECO:0000256" key="1">
    <source>
        <dbReference type="ARBA" id="ARBA00001286"/>
    </source>
</evidence>
<dbReference type="SUPFAM" id="SSF46767">
    <property type="entry name" value="Methylated DNA-protein cysteine methyltransferase, C-terminal domain"/>
    <property type="match status" value="1"/>
</dbReference>
<evidence type="ECO:0000256" key="5">
    <source>
        <dbReference type="ARBA" id="ARBA00022679"/>
    </source>
</evidence>